<organism evidence="6 7">
    <name type="scientific">Alloiococcus otitis ATCC 51267</name>
    <dbReference type="NCBI Taxonomy" id="883081"/>
    <lineage>
        <taxon>Bacteria</taxon>
        <taxon>Bacillati</taxon>
        <taxon>Bacillota</taxon>
        <taxon>Bacilli</taxon>
        <taxon>Lactobacillales</taxon>
        <taxon>Carnobacteriaceae</taxon>
        <taxon>Alloiococcus</taxon>
    </lineage>
</organism>
<dbReference type="PATRIC" id="fig|883081.3.peg.1576"/>
<evidence type="ECO:0000256" key="5">
    <source>
        <dbReference type="SAM" id="MobiDB-lite"/>
    </source>
</evidence>
<reference evidence="6 7" key="1">
    <citation type="submission" date="2012-09" db="EMBL/GenBank/DDBJ databases">
        <title>The Genome Sequence of Alloiococcus otitis ATCC 51267.</title>
        <authorList>
            <consortium name="The Broad Institute Genome Sequencing Platform"/>
            <person name="Earl A."/>
            <person name="Ward D."/>
            <person name="Feldgarden M."/>
            <person name="Gevers D."/>
            <person name="Huys G."/>
            <person name="Walker B."/>
            <person name="Young S.K."/>
            <person name="Zeng Q."/>
            <person name="Gargeya S."/>
            <person name="Fitzgerald M."/>
            <person name="Haas B."/>
            <person name="Abouelleil A."/>
            <person name="Alvarado L."/>
            <person name="Arachchi H.M."/>
            <person name="Berlin A.M."/>
            <person name="Chapman S.B."/>
            <person name="Goldberg J."/>
            <person name="Griggs A."/>
            <person name="Gujja S."/>
            <person name="Hansen M."/>
            <person name="Howarth C."/>
            <person name="Imamovic A."/>
            <person name="Larimer J."/>
            <person name="McCowen C."/>
            <person name="Montmayeur A."/>
            <person name="Murphy C."/>
            <person name="Neiman D."/>
            <person name="Pearson M."/>
            <person name="Priest M."/>
            <person name="Roberts A."/>
            <person name="Saif S."/>
            <person name="Shea T."/>
            <person name="Sisk P."/>
            <person name="Sykes S."/>
            <person name="Wortman J."/>
            <person name="Nusbaum C."/>
            <person name="Birren B."/>
        </authorList>
    </citation>
    <scope>NUCLEOTIDE SEQUENCE [LARGE SCALE GENOMIC DNA]</scope>
    <source>
        <strain evidence="6 7">ATCC 51267</strain>
    </source>
</reference>
<evidence type="ECO:0000256" key="4">
    <source>
        <dbReference type="SAM" id="Coils"/>
    </source>
</evidence>
<keyword evidence="3" id="KW-0732">Signal</keyword>
<dbReference type="InterPro" id="IPR006127">
    <property type="entry name" value="ZnuA-like"/>
</dbReference>
<dbReference type="eggNOG" id="COG0803">
    <property type="taxonomic scope" value="Bacteria"/>
</dbReference>
<keyword evidence="7" id="KW-1185">Reference proteome</keyword>
<feature type="compositionally biased region" description="Acidic residues" evidence="5">
    <location>
        <begin position="1"/>
        <end position="28"/>
    </location>
</feature>
<evidence type="ECO:0000313" key="7">
    <source>
        <dbReference type="Proteomes" id="UP000009875"/>
    </source>
</evidence>
<name>K9EUM8_9LACT</name>
<gene>
    <name evidence="6" type="ORF">HMPREF9698_01572</name>
</gene>
<sequence>HDHDEDDHDHDEDDHDHDHDDDQDEESNDFIGLAGHYHTGDTASLQANTESDQDVTWFVEQDGQVIEEETLAHDEAFEHTLEDSVEVYYQVDGEESDRVELHVDDHEDLDPHIWLDPVYAQDQVNAIRDAFIEADPEGKEVYTQNAADFNKQLEELHQEYSQTFENAENRNFVVQHEAFGYLANRYDLNQVSIGGLSTEVEPSPARIAEVGDLVEEYQVPVIYYQEGADSSAAQTVADETGTDIAELYDLEILSDEMQAENLSYIDVMERNLEQLKLSIQ</sequence>
<comment type="similarity">
    <text evidence="1">Belongs to the bacterial solute-binding protein 9 family.</text>
</comment>
<feature type="non-terminal residue" evidence="6">
    <location>
        <position position="1"/>
    </location>
</feature>
<evidence type="ECO:0000256" key="2">
    <source>
        <dbReference type="ARBA" id="ARBA00022448"/>
    </source>
</evidence>
<dbReference type="GO" id="GO:0046872">
    <property type="term" value="F:metal ion binding"/>
    <property type="evidence" value="ECO:0007669"/>
    <property type="project" value="InterPro"/>
</dbReference>
<comment type="caution">
    <text evidence="6">The sequence shown here is derived from an EMBL/GenBank/DDBJ whole genome shotgun (WGS) entry which is preliminary data.</text>
</comment>
<keyword evidence="2" id="KW-0813">Transport</keyword>
<evidence type="ECO:0000256" key="1">
    <source>
        <dbReference type="ARBA" id="ARBA00011028"/>
    </source>
</evidence>
<proteinExistence type="inferred from homology"/>
<evidence type="ECO:0008006" key="8">
    <source>
        <dbReference type="Google" id="ProtNLM"/>
    </source>
</evidence>
<dbReference type="Proteomes" id="UP000009875">
    <property type="component" value="Unassembled WGS sequence"/>
</dbReference>
<dbReference type="RefSeq" id="WP_003779147.1">
    <property type="nucleotide sequence ID" value="NZ_JH992962.1"/>
</dbReference>
<dbReference type="EMBL" id="AGXA01000033">
    <property type="protein sequence ID" value="EKU92865.1"/>
    <property type="molecule type" value="Genomic_DNA"/>
</dbReference>
<dbReference type="AlphaFoldDB" id="K9EUM8"/>
<dbReference type="PANTHER" id="PTHR42953:SF3">
    <property type="entry name" value="HIGH-AFFINITY ZINC UPTAKE SYSTEM PROTEIN ZNUA"/>
    <property type="match status" value="1"/>
</dbReference>
<dbReference type="GO" id="GO:0030001">
    <property type="term" value="P:metal ion transport"/>
    <property type="evidence" value="ECO:0007669"/>
    <property type="project" value="InterPro"/>
</dbReference>
<dbReference type="SUPFAM" id="SSF53807">
    <property type="entry name" value="Helical backbone' metal receptor"/>
    <property type="match status" value="1"/>
</dbReference>
<protein>
    <recommendedName>
        <fullName evidence="8">Zinc ABC transporter substrate-binding protein</fullName>
    </recommendedName>
</protein>
<keyword evidence="4" id="KW-0175">Coiled coil</keyword>
<feature type="region of interest" description="Disordered" evidence="5">
    <location>
        <begin position="1"/>
        <end position="37"/>
    </location>
</feature>
<evidence type="ECO:0000313" key="6">
    <source>
        <dbReference type="EMBL" id="EKU92865.1"/>
    </source>
</evidence>
<dbReference type="PANTHER" id="PTHR42953">
    <property type="entry name" value="HIGH-AFFINITY ZINC UPTAKE SYSTEM PROTEIN ZNUA-RELATED"/>
    <property type="match status" value="1"/>
</dbReference>
<dbReference type="Pfam" id="PF01297">
    <property type="entry name" value="ZnuA"/>
    <property type="match status" value="1"/>
</dbReference>
<dbReference type="HOGENOM" id="CLU_992078_0_0_9"/>
<dbReference type="InterPro" id="IPR050492">
    <property type="entry name" value="Bact_metal-bind_prot9"/>
</dbReference>
<dbReference type="STRING" id="883081.HMPREF9698_01572"/>
<feature type="coiled-coil region" evidence="4">
    <location>
        <begin position="139"/>
        <end position="170"/>
    </location>
</feature>
<accession>K9EUM8</accession>
<evidence type="ECO:0000256" key="3">
    <source>
        <dbReference type="ARBA" id="ARBA00022729"/>
    </source>
</evidence>
<dbReference type="Gene3D" id="3.40.50.1980">
    <property type="entry name" value="Nitrogenase molybdenum iron protein domain"/>
    <property type="match status" value="2"/>
</dbReference>